<accession>A0ABR8YB60</accession>
<dbReference type="InterPro" id="IPR016181">
    <property type="entry name" value="Acyl_CoA_acyltransferase"/>
</dbReference>
<evidence type="ECO:0000259" key="1">
    <source>
        <dbReference type="PROSITE" id="PS51186"/>
    </source>
</evidence>
<dbReference type="InterPro" id="IPR050276">
    <property type="entry name" value="MshD_Acetyltransferase"/>
</dbReference>
<dbReference type="InterPro" id="IPR000182">
    <property type="entry name" value="GNAT_dom"/>
</dbReference>
<dbReference type="CDD" id="cd04301">
    <property type="entry name" value="NAT_SF"/>
    <property type="match status" value="1"/>
</dbReference>
<feature type="domain" description="N-acetyltransferase" evidence="1">
    <location>
        <begin position="5"/>
        <end position="160"/>
    </location>
</feature>
<dbReference type="EMBL" id="JACSPP010000051">
    <property type="protein sequence ID" value="MBD8041440.1"/>
    <property type="molecule type" value="Genomic_DNA"/>
</dbReference>
<dbReference type="PANTHER" id="PTHR43617:SF2">
    <property type="entry name" value="UPF0039 PROTEIN SLL0451"/>
    <property type="match status" value="1"/>
</dbReference>
<dbReference type="RefSeq" id="WP_191764831.1">
    <property type="nucleotide sequence ID" value="NZ_JACSPP010000051.1"/>
</dbReference>
<sequence>MRNDLSIREEKSKDFPFIRSLTEQAFLNVPESDHTEHLLVERLRQSEAYIPELSLVAETNTGKIVGHILLSKVGIVSEKGTTTVLSVAPLSVLPEFQRQGIGGMLLREAHRRAALLGYKAILLLGHKDYYPRFGYRKASSYGIKFPFNAPDECCMAIELEPDGLKEIHGLVHYPNAFFE</sequence>
<protein>
    <submittedName>
        <fullName evidence="2">N-acetyltransferase</fullName>
    </submittedName>
</protein>
<keyword evidence="3" id="KW-1185">Reference proteome</keyword>
<dbReference type="Proteomes" id="UP000620874">
    <property type="component" value="Unassembled WGS sequence"/>
</dbReference>
<proteinExistence type="predicted"/>
<dbReference type="PROSITE" id="PS51186">
    <property type="entry name" value="GNAT"/>
    <property type="match status" value="1"/>
</dbReference>
<evidence type="ECO:0000313" key="3">
    <source>
        <dbReference type="Proteomes" id="UP000620874"/>
    </source>
</evidence>
<gene>
    <name evidence="2" type="ORF">H9625_13520</name>
</gene>
<dbReference type="PANTHER" id="PTHR43617">
    <property type="entry name" value="L-AMINO ACID N-ACETYLTRANSFERASE"/>
    <property type="match status" value="1"/>
</dbReference>
<dbReference type="SUPFAM" id="SSF55729">
    <property type="entry name" value="Acyl-CoA N-acyltransferases (Nat)"/>
    <property type="match status" value="1"/>
</dbReference>
<reference evidence="2 3" key="1">
    <citation type="submission" date="2020-08" db="EMBL/GenBank/DDBJ databases">
        <title>A Genomic Blueprint of the Chicken Gut Microbiome.</title>
        <authorList>
            <person name="Gilroy R."/>
            <person name="Ravi A."/>
            <person name="Getino M."/>
            <person name="Pursley I."/>
            <person name="Horton D.L."/>
            <person name="Alikhan N.-F."/>
            <person name="Baker D."/>
            <person name="Gharbi K."/>
            <person name="Hall N."/>
            <person name="Watson M."/>
            <person name="Adriaenssens E.M."/>
            <person name="Foster-Nyarko E."/>
            <person name="Jarju S."/>
            <person name="Secka A."/>
            <person name="Antonio M."/>
            <person name="Oren A."/>
            <person name="Chaudhuri R."/>
            <person name="La Ragione R.M."/>
            <person name="Hildebrand F."/>
            <person name="Pallen M.J."/>
        </authorList>
    </citation>
    <scope>NUCLEOTIDE SEQUENCE [LARGE SCALE GENOMIC DNA]</scope>
    <source>
        <strain evidence="2 3">Sa1CVN1</strain>
    </source>
</reference>
<organism evidence="2 3">
    <name type="scientific">Phocaeicola intestinalis</name>
    <dbReference type="NCBI Taxonomy" id="2762212"/>
    <lineage>
        <taxon>Bacteria</taxon>
        <taxon>Pseudomonadati</taxon>
        <taxon>Bacteroidota</taxon>
        <taxon>Bacteroidia</taxon>
        <taxon>Bacteroidales</taxon>
        <taxon>Bacteroidaceae</taxon>
        <taxon>Phocaeicola</taxon>
    </lineage>
</organism>
<dbReference type="Pfam" id="PF13508">
    <property type="entry name" value="Acetyltransf_7"/>
    <property type="match status" value="1"/>
</dbReference>
<evidence type="ECO:0000313" key="2">
    <source>
        <dbReference type="EMBL" id="MBD8041440.1"/>
    </source>
</evidence>
<comment type="caution">
    <text evidence="2">The sequence shown here is derived from an EMBL/GenBank/DDBJ whole genome shotgun (WGS) entry which is preliminary data.</text>
</comment>
<name>A0ABR8YB60_9BACT</name>
<dbReference type="Gene3D" id="3.40.630.30">
    <property type="match status" value="1"/>
</dbReference>